<evidence type="ECO:0000313" key="1">
    <source>
        <dbReference type="EMBL" id="KAK7442202.1"/>
    </source>
</evidence>
<comment type="caution">
    <text evidence="1">The sequence shown here is derived from an EMBL/GenBank/DDBJ whole genome shotgun (WGS) entry which is preliminary data.</text>
</comment>
<dbReference type="InterPro" id="IPR032675">
    <property type="entry name" value="LRR_dom_sf"/>
</dbReference>
<name>A0ABR1IWZ6_9AGAR</name>
<gene>
    <name evidence="1" type="ORF">VKT23_016174</name>
</gene>
<proteinExistence type="predicted"/>
<sequence>MLAKQSRLTDHTESSLAPICRLPPEILGYILLLNCVENNFNTTPQSPSSRLSSAFVYSQVCQVWRDTALNTPRMWTNITIGLNFDSGFYAEPGDDDCHTTIMPLGYVMRRMFSVRTALQYCLQRSSQSPLNLKLEFGSIDDLGDAGNVIMEDLFVHSYRWRSLSMSFADLPQSVKAQTCHRVDKQFSMGIRELPLLEHFGIMQDMFAELRRFTLIIQRASRLRSARLDFGSKATRINEESSQNVPWAQLSNLEVIAAPYDGMEKILSRCENLSTLSIENGAHFLPRPLETVSFKHLHTLSLGKFIECGTIGFAATLQGVFSFLVLPALTTLTISENDVPPVRTNLNSAGTSWPQEVFSEFMSRSQCSLTSLSLDRIPITDSEVLSVLRLVPTLINLEINEPAIPGINIITDRFFKNLYVSTLEFGFGNEKGDTLLPRLRDLKIRVTQTDLRFSMHQFVEMVMSRWLPNALDLEQVGVHCIRKVTLVVLNRRGDEGRFEKAAYHALMQLEDAGLQVEVSGLDLSTEVEGKGV</sequence>
<dbReference type="EMBL" id="JBANRG010000059">
    <property type="protein sequence ID" value="KAK7442202.1"/>
    <property type="molecule type" value="Genomic_DNA"/>
</dbReference>
<evidence type="ECO:0000313" key="2">
    <source>
        <dbReference type="Proteomes" id="UP001498398"/>
    </source>
</evidence>
<organism evidence="1 2">
    <name type="scientific">Marasmiellus scandens</name>
    <dbReference type="NCBI Taxonomy" id="2682957"/>
    <lineage>
        <taxon>Eukaryota</taxon>
        <taxon>Fungi</taxon>
        <taxon>Dikarya</taxon>
        <taxon>Basidiomycota</taxon>
        <taxon>Agaricomycotina</taxon>
        <taxon>Agaricomycetes</taxon>
        <taxon>Agaricomycetidae</taxon>
        <taxon>Agaricales</taxon>
        <taxon>Marasmiineae</taxon>
        <taxon>Omphalotaceae</taxon>
        <taxon>Marasmiellus</taxon>
    </lineage>
</organism>
<keyword evidence="2" id="KW-1185">Reference proteome</keyword>
<dbReference type="SUPFAM" id="SSF52047">
    <property type="entry name" value="RNI-like"/>
    <property type="match status" value="1"/>
</dbReference>
<dbReference type="Gene3D" id="3.80.10.10">
    <property type="entry name" value="Ribonuclease Inhibitor"/>
    <property type="match status" value="1"/>
</dbReference>
<evidence type="ECO:0008006" key="3">
    <source>
        <dbReference type="Google" id="ProtNLM"/>
    </source>
</evidence>
<accession>A0ABR1IWZ6</accession>
<protein>
    <recommendedName>
        <fullName evidence="3">F-box domain-containing protein</fullName>
    </recommendedName>
</protein>
<reference evidence="1 2" key="1">
    <citation type="submission" date="2024-01" db="EMBL/GenBank/DDBJ databases">
        <title>A draft genome for the cacao thread blight pathogen Marasmiellus scandens.</title>
        <authorList>
            <person name="Baruah I.K."/>
            <person name="Leung J."/>
            <person name="Bukari Y."/>
            <person name="Amoako-Attah I."/>
            <person name="Meinhardt L.W."/>
            <person name="Bailey B.A."/>
            <person name="Cohen S.P."/>
        </authorList>
    </citation>
    <scope>NUCLEOTIDE SEQUENCE [LARGE SCALE GENOMIC DNA]</scope>
    <source>
        <strain evidence="1 2">GH-19</strain>
    </source>
</reference>
<dbReference type="Proteomes" id="UP001498398">
    <property type="component" value="Unassembled WGS sequence"/>
</dbReference>